<protein>
    <submittedName>
        <fullName evidence="1">Uncharacterized protein</fullName>
    </submittedName>
</protein>
<proteinExistence type="predicted"/>
<evidence type="ECO:0000313" key="1">
    <source>
        <dbReference type="EMBL" id="KAK9042966.1"/>
    </source>
</evidence>
<accession>A0ABR2U0C4</accession>
<organism evidence="1 2">
    <name type="scientific">Hibiscus sabdariffa</name>
    <name type="common">roselle</name>
    <dbReference type="NCBI Taxonomy" id="183260"/>
    <lineage>
        <taxon>Eukaryota</taxon>
        <taxon>Viridiplantae</taxon>
        <taxon>Streptophyta</taxon>
        <taxon>Embryophyta</taxon>
        <taxon>Tracheophyta</taxon>
        <taxon>Spermatophyta</taxon>
        <taxon>Magnoliopsida</taxon>
        <taxon>eudicotyledons</taxon>
        <taxon>Gunneridae</taxon>
        <taxon>Pentapetalae</taxon>
        <taxon>rosids</taxon>
        <taxon>malvids</taxon>
        <taxon>Malvales</taxon>
        <taxon>Malvaceae</taxon>
        <taxon>Malvoideae</taxon>
        <taxon>Hibiscus</taxon>
    </lineage>
</organism>
<sequence length="129" mass="13964">MATTPTSKWLCDEGVRPVPTTFAQFSQSCNSRDMNIMGGYMELVAKIMGCSSSKSKLNSKLDVVDLFITNQMLQGNRSGFDIIMAHEDEETLAVTLDGPKRSRIKSPASRISIADSNDVSVSVSVGLAQ</sequence>
<reference evidence="1 2" key="1">
    <citation type="journal article" date="2024" name="G3 (Bethesda)">
        <title>Genome assembly of Hibiscus sabdariffa L. provides insights into metabolisms of medicinal natural products.</title>
        <authorList>
            <person name="Kim T."/>
        </authorList>
    </citation>
    <scope>NUCLEOTIDE SEQUENCE [LARGE SCALE GENOMIC DNA]</scope>
    <source>
        <strain evidence="1">TK-2024</strain>
        <tissue evidence="1">Old leaves</tissue>
    </source>
</reference>
<evidence type="ECO:0000313" key="2">
    <source>
        <dbReference type="Proteomes" id="UP001396334"/>
    </source>
</evidence>
<name>A0ABR2U0C4_9ROSI</name>
<dbReference type="EMBL" id="JBBPBN010000003">
    <property type="protein sequence ID" value="KAK9042966.1"/>
    <property type="molecule type" value="Genomic_DNA"/>
</dbReference>
<dbReference type="Proteomes" id="UP001396334">
    <property type="component" value="Unassembled WGS sequence"/>
</dbReference>
<comment type="caution">
    <text evidence="1">The sequence shown here is derived from an EMBL/GenBank/DDBJ whole genome shotgun (WGS) entry which is preliminary data.</text>
</comment>
<gene>
    <name evidence="1" type="ORF">V6N11_071319</name>
</gene>
<keyword evidence="2" id="KW-1185">Reference proteome</keyword>